<dbReference type="InterPro" id="IPR006764">
    <property type="entry name" value="SAM_dep_MeTrfase_SAV2177_type"/>
</dbReference>
<reference evidence="2" key="1">
    <citation type="journal article" date="2019" name="Int. J. Syst. Evol. Microbiol.">
        <title>The Global Catalogue of Microorganisms (GCM) 10K type strain sequencing project: providing services to taxonomists for standard genome sequencing and annotation.</title>
        <authorList>
            <consortium name="The Broad Institute Genomics Platform"/>
            <consortium name="The Broad Institute Genome Sequencing Center for Infectious Disease"/>
            <person name="Wu L."/>
            <person name="Ma J."/>
        </authorList>
    </citation>
    <scope>NUCLEOTIDE SEQUENCE [LARGE SCALE GENOMIC DNA]</scope>
    <source>
        <strain evidence="2">CGMCC 4.7178</strain>
    </source>
</reference>
<dbReference type="InterPro" id="IPR029063">
    <property type="entry name" value="SAM-dependent_MTases_sf"/>
</dbReference>
<comment type="caution">
    <text evidence="1">The sequence shown here is derived from an EMBL/GenBank/DDBJ whole genome shotgun (WGS) entry which is preliminary data.</text>
</comment>
<organism evidence="1 2">
    <name type="scientific">Streptomyces daqingensis</name>
    <dbReference type="NCBI Taxonomy" id="1472640"/>
    <lineage>
        <taxon>Bacteria</taxon>
        <taxon>Bacillati</taxon>
        <taxon>Actinomycetota</taxon>
        <taxon>Actinomycetes</taxon>
        <taxon>Kitasatosporales</taxon>
        <taxon>Streptomycetaceae</taxon>
        <taxon>Streptomyces</taxon>
    </lineage>
</organism>
<proteinExistence type="predicted"/>
<sequence>MILMDAVPAGSALVVTHVTADFDARVSRIEEDFEETGSTVRTRTRAQVERFFDGLRLLEPGLVAPQHRRPEPVEIEAGGVRRCATATCRSGRARG</sequence>
<dbReference type="Gene3D" id="3.40.50.150">
    <property type="entry name" value="Vaccinia Virus protein VP39"/>
    <property type="match status" value="1"/>
</dbReference>
<accession>A0ABQ2LTX0</accession>
<protein>
    <submittedName>
        <fullName evidence="1">Uncharacterized protein</fullName>
    </submittedName>
</protein>
<evidence type="ECO:0000313" key="2">
    <source>
        <dbReference type="Proteomes" id="UP000631535"/>
    </source>
</evidence>
<evidence type="ECO:0000313" key="1">
    <source>
        <dbReference type="EMBL" id="GGO43031.1"/>
    </source>
</evidence>
<keyword evidence="2" id="KW-1185">Reference proteome</keyword>
<gene>
    <name evidence="1" type="ORF">GCM10012287_05210</name>
</gene>
<dbReference type="Proteomes" id="UP000631535">
    <property type="component" value="Unassembled WGS sequence"/>
</dbReference>
<dbReference type="EMBL" id="BMMP01000002">
    <property type="protein sequence ID" value="GGO43031.1"/>
    <property type="molecule type" value="Genomic_DNA"/>
</dbReference>
<name>A0ABQ2LTX0_9ACTN</name>
<dbReference type="Pfam" id="PF04672">
    <property type="entry name" value="Methyltransf_19"/>
    <property type="match status" value="1"/>
</dbReference>